<name>Q8JHX4_HYPSI</name>
<evidence type="ECO:0000256" key="1">
    <source>
        <dbReference type="ARBA" id="ARBA00004651"/>
    </source>
</evidence>
<evidence type="ECO:0000313" key="11">
    <source>
        <dbReference type="EMBL" id="AAQ23379.1"/>
    </source>
</evidence>
<keyword evidence="3" id="KW-1003">Cell membrane</keyword>
<accession>Q8JHX4</accession>
<gene>
    <name evidence="10" type="primary">strUT-1b</name>
</gene>
<dbReference type="PANTHER" id="PTHR10464">
    <property type="entry name" value="UREA TRANSPORTER"/>
    <property type="match status" value="1"/>
</dbReference>
<evidence type="ECO:0000256" key="9">
    <source>
        <dbReference type="SAM" id="Phobius"/>
    </source>
</evidence>
<dbReference type="EMBL" id="AF443781">
    <property type="protein sequence ID" value="AAM46683.2"/>
    <property type="molecule type" value="mRNA"/>
</dbReference>
<feature type="transmembrane region" description="Helical" evidence="9">
    <location>
        <begin position="167"/>
        <end position="186"/>
    </location>
</feature>
<evidence type="ECO:0000256" key="2">
    <source>
        <dbReference type="ARBA" id="ARBA00005914"/>
    </source>
</evidence>
<feature type="transmembrane region" description="Helical" evidence="9">
    <location>
        <begin position="58"/>
        <end position="78"/>
    </location>
</feature>
<comment type="subcellular location">
    <subcellularLocation>
        <location evidence="1">Cell membrane</location>
        <topology evidence="1">Multi-pass membrane protein</topology>
    </subcellularLocation>
</comment>
<evidence type="ECO:0000256" key="8">
    <source>
        <dbReference type="ARBA" id="ARBA00033993"/>
    </source>
</evidence>
<dbReference type="PANTHER" id="PTHR10464:SF4">
    <property type="entry name" value="UREA TRANSPORTER"/>
    <property type="match status" value="1"/>
</dbReference>
<feature type="transmembrane region" description="Helical" evidence="9">
    <location>
        <begin position="321"/>
        <end position="344"/>
    </location>
</feature>
<feature type="transmembrane region" description="Helical" evidence="9">
    <location>
        <begin position="84"/>
        <end position="102"/>
    </location>
</feature>
<dbReference type="GO" id="GO:0005886">
    <property type="term" value="C:plasma membrane"/>
    <property type="evidence" value="ECO:0007669"/>
    <property type="project" value="UniProtKB-SubCell"/>
</dbReference>
<comment type="catalytic activity">
    <reaction evidence="8">
        <text>urea(in) = urea(out)</text>
        <dbReference type="Rhea" id="RHEA:32799"/>
        <dbReference type="ChEBI" id="CHEBI:16199"/>
    </reaction>
</comment>
<dbReference type="EMBL" id="AY277793">
    <property type="protein sequence ID" value="AAQ23379.1"/>
    <property type="molecule type" value="mRNA"/>
</dbReference>
<comment type="similarity">
    <text evidence="2">Belongs to the urea transporter family.</text>
</comment>
<evidence type="ECO:0000256" key="3">
    <source>
        <dbReference type="ARBA" id="ARBA00022475"/>
    </source>
</evidence>
<protein>
    <submittedName>
        <fullName evidence="10">Kidney urea transporter 1</fullName>
    </submittedName>
    <submittedName>
        <fullName evidence="11">Renal urea transporter strUT-1</fullName>
    </submittedName>
</protein>
<dbReference type="FunFam" id="1.10.3430.10:FF:000002">
    <property type="entry name" value="urea transporter 2"/>
    <property type="match status" value="1"/>
</dbReference>
<keyword evidence="5 9" id="KW-1133">Transmembrane helix</keyword>
<dbReference type="GO" id="GO:0015204">
    <property type="term" value="F:urea transmembrane transporter activity"/>
    <property type="evidence" value="ECO:0007669"/>
    <property type="project" value="InterPro"/>
</dbReference>
<evidence type="ECO:0000313" key="10">
    <source>
        <dbReference type="EMBL" id="AAM46683.2"/>
    </source>
</evidence>
<feature type="transmembrane region" description="Helical" evidence="9">
    <location>
        <begin position="109"/>
        <end position="128"/>
    </location>
</feature>
<dbReference type="InterPro" id="IPR029020">
    <property type="entry name" value="Ammonium/urea_transptr"/>
</dbReference>
<evidence type="ECO:0000256" key="4">
    <source>
        <dbReference type="ARBA" id="ARBA00022692"/>
    </source>
</evidence>
<organism evidence="10">
    <name type="scientific">Hypanus sabinus</name>
    <name type="common">Atlantic stingray</name>
    <name type="synonym">Dasyatis sabina</name>
    <dbReference type="NCBI Taxonomy" id="79690"/>
    <lineage>
        <taxon>Eukaryota</taxon>
        <taxon>Metazoa</taxon>
        <taxon>Chordata</taxon>
        <taxon>Craniata</taxon>
        <taxon>Vertebrata</taxon>
        <taxon>Chondrichthyes</taxon>
        <taxon>Elasmobranchii</taxon>
        <taxon>Batoidea</taxon>
        <taxon>Myliobatiformes</taxon>
        <taxon>Dasyatidae</taxon>
        <taxon>Hypanus</taxon>
    </lineage>
</organism>
<dbReference type="AlphaFoldDB" id="Q8JHX4"/>
<feature type="transmembrane region" description="Helical" evidence="9">
    <location>
        <begin position="236"/>
        <end position="262"/>
    </location>
</feature>
<reference evidence="11" key="2">
    <citation type="journal article" date="2006" name="Am. J. Physiol. Regul. Integr. Comp. Physiol.">
        <title>Cloning and functional characterization of a second urea transporter from the kidney of the Atlantic stingray, Dasyatis sabina.</title>
        <authorList>
            <person name="Janech M.G."/>
            <person name="Fitzgibbon W.R."/>
            <person name="Nowak M.W."/>
            <person name="Miller D.H."/>
            <person name="Paul R.V."/>
            <person name="Ploth D.W."/>
        </authorList>
    </citation>
    <scope>NUCLEOTIDE SEQUENCE</scope>
    <source>
        <tissue evidence="11">Kidney</tissue>
    </source>
</reference>
<evidence type="ECO:0000256" key="6">
    <source>
        <dbReference type="ARBA" id="ARBA00023136"/>
    </source>
</evidence>
<dbReference type="Gene3D" id="1.10.3430.10">
    <property type="entry name" value="Ammonium transporter AmtB like domains"/>
    <property type="match status" value="1"/>
</dbReference>
<feature type="transmembrane region" description="Helical" evidence="9">
    <location>
        <begin position="283"/>
        <end position="315"/>
    </location>
</feature>
<proteinExistence type="evidence at transcript level"/>
<feature type="transmembrane region" description="Helical" evidence="9">
    <location>
        <begin position="134"/>
        <end position="160"/>
    </location>
</feature>
<sequence>MEQKKTIVEELPIVQQSNIKGAFLKGVDYLSGDMKEFGSWIKEQNIVFQFVNWVMRGAAQVMFVNNPLSGLIILIGLIVQNPWWALNGFLGTVFATLAALLLKHDRSMIAAGLAGYNGILVGLILALFSDKGDWYWVLLLAVILMSMFCPVIASALAAVMGKWDLPVFTLPFNIIVGLSMAATGHYNQHFPQVLIEPVHTTHNITWPDLSIPMLLRSVPVGVGQVYGCDNPWTGGIFIVALFISSPIICLHAVLGSCIGILAGLSLASPFQKIYNGLWSYNSVLACIAVGGMFYALTWQTHFLAIICSIFCAYLGEALMNVMSVFGLPACTWPFCLSTIVFLLMKSNHKDIYKLALCEVTYPEKNRKIYLEMKETEQIFPNELCSGSLLYTTSQSRINDQVAEEEKFIGSNQKSVLLVTNVNFKICEVEEI</sequence>
<dbReference type="InterPro" id="IPR004937">
    <property type="entry name" value="Urea_transporter"/>
</dbReference>
<evidence type="ECO:0000256" key="5">
    <source>
        <dbReference type="ARBA" id="ARBA00022989"/>
    </source>
</evidence>
<reference evidence="10" key="1">
    <citation type="journal article" date="2003" name="Am. J. Physiol. Renal Physiol.">
        <title>Molecular and functional characterization of a urea transporter from the kidney of the Atlantic stingray.</title>
        <authorList>
            <person name="Janech M.G."/>
            <person name="Fitzgibbon W.R."/>
            <person name="Chen R."/>
            <person name="Nowak M.W."/>
            <person name="Miller D.H."/>
            <person name="Paul R.V."/>
            <person name="Ploth D.W."/>
        </authorList>
    </citation>
    <scope>NUCLEOTIDE SEQUENCE</scope>
    <source>
        <tissue evidence="10">Kidney</tissue>
    </source>
</reference>
<dbReference type="Pfam" id="PF03253">
    <property type="entry name" value="UT"/>
    <property type="match status" value="1"/>
</dbReference>
<keyword evidence="4 9" id="KW-0812">Transmembrane</keyword>
<keyword evidence="7" id="KW-0325">Glycoprotein</keyword>
<keyword evidence="6 9" id="KW-0472">Membrane</keyword>
<evidence type="ECO:0000256" key="7">
    <source>
        <dbReference type="ARBA" id="ARBA00023180"/>
    </source>
</evidence>